<gene>
    <name evidence="5" type="ORF">KSP40_PGU010415</name>
</gene>
<dbReference type="Proteomes" id="UP001412067">
    <property type="component" value="Unassembled WGS sequence"/>
</dbReference>
<keyword evidence="1" id="KW-0328">Glycosyltransferase</keyword>
<dbReference type="InterPro" id="IPR001296">
    <property type="entry name" value="Glyco_trans_1"/>
</dbReference>
<keyword evidence="3" id="KW-1133">Transmembrane helix</keyword>
<dbReference type="Pfam" id="PF00534">
    <property type="entry name" value="Glycos_transf_1"/>
    <property type="match status" value="1"/>
</dbReference>
<name>A0ABR2ME22_9ASPA</name>
<dbReference type="PANTHER" id="PTHR47778">
    <property type="entry name" value="BNAA05G14870D PROTEIN"/>
    <property type="match status" value="1"/>
</dbReference>
<evidence type="ECO:0000313" key="6">
    <source>
        <dbReference type="Proteomes" id="UP001412067"/>
    </source>
</evidence>
<comment type="caution">
    <text evidence="5">The sequence shown here is derived from an EMBL/GenBank/DDBJ whole genome shotgun (WGS) entry which is preliminary data.</text>
</comment>
<sequence>MEETGETGDLHGSIRLNPILAPGSDSKNSPSFRRFHSTRTPRRNSRSGSNGLQWLRSQRVVFWLILIALWAYIGFYVQSTWAHGDHRKTDFVGYKSEAVSVRTQENTAKPSDSLVSGVITSVVKEPNLGEEKTSDSNGPGKEKPTPTKSSSRKRGRRMLRKVKTKGSAVESIDSEFEDVEIPKGNSSFGLMVGPFNDIEDRIVGLTPQKRKGKCDRGGEFARLVWTRYFLLIFHELSMTGAPLSMMELATEILRCGGNVKVVALSKKGGLTWEIARRGIEIIEDKGDLSFKAAMKADLVIAGSAVSASWIEQYLRRNPAGSSELVWWIMENRQEYFNRSKHMLSKVIMLAFLSDMQSKQWLSWCEEAKIKLKTQPMLVPLSVNDDLAFLAGLPSSLNTPLFTAKKMVEKRNLLRDEVRKSMGISDKDMLVMTLSSINPAKGQLLLLEAARLVSQRNATHRYPTLLEKGMSALSHEDELQAAALHLNTNKTEKQVKDIPQLDSKKKKRKHSRLIYNLSSSSLTKADEQIRPQIRNLLSENAVSEEENLKVLVGSIGSKSNKAHYVKSMLGFVSQNSNMSKLVFWTRATTRVASLYAAADVYVLNAQGVGETFGRVTIEAMAFGLPIFAIHLQVQESSTSDPTVFHLTPCKRHHRRVLVQHLSAIQPTNEHHLHHAANPVPAHRVCCFLSLLDALSISTELPPSAIFTEPSTRSLEPMLGAPGRLWRTM</sequence>
<accession>A0ABR2ME22</accession>
<evidence type="ECO:0000256" key="3">
    <source>
        <dbReference type="SAM" id="Phobius"/>
    </source>
</evidence>
<evidence type="ECO:0000256" key="1">
    <source>
        <dbReference type="ARBA" id="ARBA00022676"/>
    </source>
</evidence>
<dbReference type="PANTHER" id="PTHR47778:SF2">
    <property type="entry name" value="GLYCOSYL TRANSFERASE FAMILY 1 DOMAIN-CONTAINING PROTEIN"/>
    <property type="match status" value="1"/>
</dbReference>
<protein>
    <recommendedName>
        <fullName evidence="4">Glycosyl transferase family 1 domain-containing protein</fullName>
    </recommendedName>
</protein>
<feature type="compositionally biased region" description="Basic residues" evidence="2">
    <location>
        <begin position="150"/>
        <end position="164"/>
    </location>
</feature>
<dbReference type="Gene3D" id="3.40.50.2000">
    <property type="entry name" value="Glycogen Phosphorylase B"/>
    <property type="match status" value="1"/>
</dbReference>
<proteinExistence type="predicted"/>
<keyword evidence="6" id="KW-1185">Reference proteome</keyword>
<dbReference type="InterPro" id="IPR041693">
    <property type="entry name" value="Glyco_trans_4_5"/>
</dbReference>
<feature type="compositionally biased region" description="Basic and acidic residues" evidence="2">
    <location>
        <begin position="127"/>
        <end position="145"/>
    </location>
</feature>
<reference evidence="5 6" key="1">
    <citation type="journal article" date="2022" name="Nat. Plants">
        <title>Genomes of leafy and leafless Platanthera orchids illuminate the evolution of mycoheterotrophy.</title>
        <authorList>
            <person name="Li M.H."/>
            <person name="Liu K.W."/>
            <person name="Li Z."/>
            <person name="Lu H.C."/>
            <person name="Ye Q.L."/>
            <person name="Zhang D."/>
            <person name="Wang J.Y."/>
            <person name="Li Y.F."/>
            <person name="Zhong Z.M."/>
            <person name="Liu X."/>
            <person name="Yu X."/>
            <person name="Liu D.K."/>
            <person name="Tu X.D."/>
            <person name="Liu B."/>
            <person name="Hao Y."/>
            <person name="Liao X.Y."/>
            <person name="Jiang Y.T."/>
            <person name="Sun W.H."/>
            <person name="Chen J."/>
            <person name="Chen Y.Q."/>
            <person name="Ai Y."/>
            <person name="Zhai J.W."/>
            <person name="Wu S.S."/>
            <person name="Zhou Z."/>
            <person name="Hsiao Y.Y."/>
            <person name="Wu W.L."/>
            <person name="Chen Y.Y."/>
            <person name="Lin Y.F."/>
            <person name="Hsu J.L."/>
            <person name="Li C.Y."/>
            <person name="Wang Z.W."/>
            <person name="Zhao X."/>
            <person name="Zhong W.Y."/>
            <person name="Ma X.K."/>
            <person name="Ma L."/>
            <person name="Huang J."/>
            <person name="Chen G.Z."/>
            <person name="Huang M.Z."/>
            <person name="Huang L."/>
            <person name="Peng D.H."/>
            <person name="Luo Y.B."/>
            <person name="Zou S.Q."/>
            <person name="Chen S.P."/>
            <person name="Lan S."/>
            <person name="Tsai W.C."/>
            <person name="Van de Peer Y."/>
            <person name="Liu Z.J."/>
        </authorList>
    </citation>
    <scope>NUCLEOTIDE SEQUENCE [LARGE SCALE GENOMIC DNA]</scope>
    <source>
        <strain evidence="5">Lor288</strain>
    </source>
</reference>
<evidence type="ECO:0000259" key="4">
    <source>
        <dbReference type="Pfam" id="PF00534"/>
    </source>
</evidence>
<organism evidence="5 6">
    <name type="scientific">Platanthera guangdongensis</name>
    <dbReference type="NCBI Taxonomy" id="2320717"/>
    <lineage>
        <taxon>Eukaryota</taxon>
        <taxon>Viridiplantae</taxon>
        <taxon>Streptophyta</taxon>
        <taxon>Embryophyta</taxon>
        <taxon>Tracheophyta</taxon>
        <taxon>Spermatophyta</taxon>
        <taxon>Magnoliopsida</taxon>
        <taxon>Liliopsida</taxon>
        <taxon>Asparagales</taxon>
        <taxon>Orchidaceae</taxon>
        <taxon>Orchidoideae</taxon>
        <taxon>Orchideae</taxon>
        <taxon>Orchidinae</taxon>
        <taxon>Platanthera</taxon>
    </lineage>
</organism>
<feature type="region of interest" description="Disordered" evidence="2">
    <location>
        <begin position="125"/>
        <end position="166"/>
    </location>
</feature>
<dbReference type="EMBL" id="JBBWWR010000008">
    <property type="protein sequence ID" value="KAK8962235.1"/>
    <property type="molecule type" value="Genomic_DNA"/>
</dbReference>
<feature type="domain" description="Glycosyl transferase family 1" evidence="4">
    <location>
        <begin position="573"/>
        <end position="628"/>
    </location>
</feature>
<feature type="transmembrane region" description="Helical" evidence="3">
    <location>
        <begin position="60"/>
        <end position="77"/>
    </location>
</feature>
<feature type="region of interest" description="Disordered" evidence="2">
    <location>
        <begin position="1"/>
        <end position="50"/>
    </location>
</feature>
<dbReference type="Pfam" id="PF16994">
    <property type="entry name" value="Glyco_trans_4_5"/>
    <property type="match status" value="1"/>
</dbReference>
<evidence type="ECO:0000313" key="5">
    <source>
        <dbReference type="EMBL" id="KAK8962235.1"/>
    </source>
</evidence>
<keyword evidence="3" id="KW-0812">Transmembrane</keyword>
<keyword evidence="3" id="KW-0472">Membrane</keyword>
<dbReference type="SUPFAM" id="SSF53756">
    <property type="entry name" value="UDP-Glycosyltransferase/glycogen phosphorylase"/>
    <property type="match status" value="1"/>
</dbReference>
<keyword evidence="1" id="KW-0808">Transferase</keyword>
<evidence type="ECO:0000256" key="2">
    <source>
        <dbReference type="SAM" id="MobiDB-lite"/>
    </source>
</evidence>
<feature type="compositionally biased region" description="Basic residues" evidence="2">
    <location>
        <begin position="33"/>
        <end position="45"/>
    </location>
</feature>